<dbReference type="GO" id="GO:0008233">
    <property type="term" value="F:peptidase activity"/>
    <property type="evidence" value="ECO:0007669"/>
    <property type="project" value="UniProtKB-KW"/>
</dbReference>
<dbReference type="InterPro" id="IPR001314">
    <property type="entry name" value="Peptidase_S1A"/>
</dbReference>
<dbReference type="PANTHER" id="PTHR24253:SF162">
    <property type="entry name" value="SERINE PROTEASE 48"/>
    <property type="match status" value="1"/>
</dbReference>
<dbReference type="PRINTS" id="PR00722">
    <property type="entry name" value="CHYMOTRYPSIN"/>
</dbReference>
<keyword evidence="1" id="KW-1015">Disulfide bond</keyword>
<accession>A0ABQ0ELA9</accession>
<dbReference type="Gene3D" id="2.40.10.10">
    <property type="entry name" value="Trypsin-like serine proteases"/>
    <property type="match status" value="1"/>
</dbReference>
<evidence type="ECO:0000256" key="1">
    <source>
        <dbReference type="ARBA" id="ARBA00023157"/>
    </source>
</evidence>
<dbReference type="InterPro" id="IPR009003">
    <property type="entry name" value="Peptidase_S1_PA"/>
</dbReference>
<dbReference type="InterPro" id="IPR001254">
    <property type="entry name" value="Trypsin_dom"/>
</dbReference>
<dbReference type="Proteomes" id="UP001623349">
    <property type="component" value="Unassembled WGS sequence"/>
</dbReference>
<dbReference type="CDD" id="cd00190">
    <property type="entry name" value="Tryp_SPc"/>
    <property type="match status" value="1"/>
</dbReference>
<dbReference type="PROSITE" id="PS00134">
    <property type="entry name" value="TRYPSIN_HIS"/>
    <property type="match status" value="1"/>
</dbReference>
<dbReference type="SUPFAM" id="SSF50494">
    <property type="entry name" value="Trypsin-like serine proteases"/>
    <property type="match status" value="1"/>
</dbReference>
<dbReference type="PANTHER" id="PTHR24253">
    <property type="entry name" value="TRANSMEMBRANE PROTEASE SERINE"/>
    <property type="match status" value="1"/>
</dbReference>
<proteinExistence type="predicted"/>
<keyword evidence="2" id="KW-0378">Hydrolase</keyword>
<organism evidence="4 5">
    <name type="scientific">Apodemus speciosus</name>
    <name type="common">Large Japanese field mouse</name>
    <dbReference type="NCBI Taxonomy" id="105296"/>
    <lineage>
        <taxon>Eukaryota</taxon>
        <taxon>Metazoa</taxon>
        <taxon>Chordata</taxon>
        <taxon>Craniata</taxon>
        <taxon>Vertebrata</taxon>
        <taxon>Euteleostomi</taxon>
        <taxon>Mammalia</taxon>
        <taxon>Eutheria</taxon>
        <taxon>Euarchontoglires</taxon>
        <taxon>Glires</taxon>
        <taxon>Rodentia</taxon>
        <taxon>Myomorpha</taxon>
        <taxon>Muroidea</taxon>
        <taxon>Muridae</taxon>
        <taxon>Murinae</taxon>
        <taxon>Apodemus</taxon>
    </lineage>
</organism>
<evidence type="ECO:0000313" key="4">
    <source>
        <dbReference type="EMBL" id="GAB1287662.1"/>
    </source>
</evidence>
<dbReference type="InterPro" id="IPR043504">
    <property type="entry name" value="Peptidase_S1_PA_chymotrypsin"/>
</dbReference>
<comment type="caution">
    <text evidence="4">The sequence shown here is derived from an EMBL/GenBank/DDBJ whole genome shotgun (WGS) entry which is preliminary data.</text>
</comment>
<sequence>MRAYQGSFTKKKHLQSVCGRPVYSGRIVGGQGAALGRWPWQVSLRFDHTHFCGGSLISDHWVLTAAHCIKTTWYNFLYSVWLGSIDREHSSTGTEYYVSRIVIPDKQRHTDGDIALLKLSSRVTFTSVILPICLPNISKQLTVPASCWVTGWGQNQKGQYPSLLQEVEVPIITSEACERLYNPIGFFLPELERVIKQDMLCAGEGRKDSCKGISLYSPGCPGTHSVDQAGLELRNPPASASQSAGITGVHHHRSVKTGDSGGPLSCLIDGVWMQIGVVSWGLECGKDLPGAYTNVTYYQKWISAIISRAPGWGGDCTHMTSCSLLYSFLWLSGIILSLWP</sequence>
<dbReference type="GO" id="GO:0006508">
    <property type="term" value="P:proteolysis"/>
    <property type="evidence" value="ECO:0007669"/>
    <property type="project" value="UniProtKB-KW"/>
</dbReference>
<keyword evidence="2" id="KW-0720">Serine protease</keyword>
<dbReference type="PROSITE" id="PS00135">
    <property type="entry name" value="TRYPSIN_SER"/>
    <property type="match status" value="1"/>
</dbReference>
<dbReference type="InterPro" id="IPR033116">
    <property type="entry name" value="TRYPSIN_SER"/>
</dbReference>
<name>A0ABQ0ELA9_APOSI</name>
<keyword evidence="2 4" id="KW-0645">Protease</keyword>
<dbReference type="Pfam" id="PF00089">
    <property type="entry name" value="Trypsin"/>
    <property type="match status" value="2"/>
</dbReference>
<dbReference type="InterPro" id="IPR018114">
    <property type="entry name" value="TRYPSIN_HIS"/>
</dbReference>
<dbReference type="PROSITE" id="PS50240">
    <property type="entry name" value="TRYPSIN_DOM"/>
    <property type="match status" value="1"/>
</dbReference>
<reference evidence="4 5" key="1">
    <citation type="submission" date="2024-08" db="EMBL/GenBank/DDBJ databases">
        <title>The draft genome of Apodemus speciosus.</title>
        <authorList>
            <person name="Nabeshima K."/>
            <person name="Suzuki S."/>
            <person name="Onuma M."/>
        </authorList>
    </citation>
    <scope>NUCLEOTIDE SEQUENCE [LARGE SCALE GENOMIC DNA]</scope>
    <source>
        <strain evidence="4">IB14-021</strain>
    </source>
</reference>
<feature type="domain" description="Peptidase S1" evidence="3">
    <location>
        <begin position="27"/>
        <end position="307"/>
    </location>
</feature>
<keyword evidence="5" id="KW-1185">Reference proteome</keyword>
<dbReference type="EMBL" id="BAAFST010000003">
    <property type="protein sequence ID" value="GAB1287662.1"/>
    <property type="molecule type" value="Genomic_DNA"/>
</dbReference>
<protein>
    <submittedName>
        <fullName evidence="4">Serine protease 48</fullName>
    </submittedName>
</protein>
<gene>
    <name evidence="4" type="ORF">APTSU1_000289200</name>
</gene>
<evidence type="ECO:0000256" key="2">
    <source>
        <dbReference type="RuleBase" id="RU363034"/>
    </source>
</evidence>
<dbReference type="SMART" id="SM00020">
    <property type="entry name" value="Tryp_SPc"/>
    <property type="match status" value="1"/>
</dbReference>
<evidence type="ECO:0000313" key="5">
    <source>
        <dbReference type="Proteomes" id="UP001623349"/>
    </source>
</evidence>
<evidence type="ECO:0000259" key="3">
    <source>
        <dbReference type="PROSITE" id="PS50240"/>
    </source>
</evidence>